<feature type="transmembrane region" description="Helical" evidence="1">
    <location>
        <begin position="102"/>
        <end position="119"/>
    </location>
</feature>
<dbReference type="InterPro" id="IPR029787">
    <property type="entry name" value="Nucleotide_cyclase"/>
</dbReference>
<dbReference type="EMBL" id="CADCVT010000202">
    <property type="protein sequence ID" value="CAA9502573.1"/>
    <property type="molecule type" value="Genomic_DNA"/>
</dbReference>
<dbReference type="NCBIfam" id="TIGR00254">
    <property type="entry name" value="GGDEF"/>
    <property type="match status" value="1"/>
</dbReference>
<keyword evidence="1" id="KW-0812">Transmembrane</keyword>
<feature type="transmembrane region" description="Helical" evidence="1">
    <location>
        <begin position="28"/>
        <end position="47"/>
    </location>
</feature>
<keyword evidence="1" id="KW-1133">Transmembrane helix</keyword>
<dbReference type="CDD" id="cd01949">
    <property type="entry name" value="GGDEF"/>
    <property type="match status" value="1"/>
</dbReference>
<dbReference type="SMART" id="SM00267">
    <property type="entry name" value="GGDEF"/>
    <property type="match status" value="1"/>
</dbReference>
<organism evidence="3">
    <name type="scientific">uncultured Solirubrobacteraceae bacterium</name>
    <dbReference type="NCBI Taxonomy" id="1162706"/>
    <lineage>
        <taxon>Bacteria</taxon>
        <taxon>Bacillati</taxon>
        <taxon>Actinomycetota</taxon>
        <taxon>Thermoleophilia</taxon>
        <taxon>Solirubrobacterales</taxon>
        <taxon>Solirubrobacteraceae</taxon>
        <taxon>environmental samples</taxon>
    </lineage>
</organism>
<reference evidence="3" key="1">
    <citation type="submission" date="2020-02" db="EMBL/GenBank/DDBJ databases">
        <authorList>
            <person name="Meier V. D."/>
        </authorList>
    </citation>
    <scope>NUCLEOTIDE SEQUENCE</scope>
    <source>
        <strain evidence="3">AVDCRST_MAG85</strain>
    </source>
</reference>
<feature type="domain" description="GGDEF" evidence="2">
    <location>
        <begin position="193"/>
        <end position="324"/>
    </location>
</feature>
<dbReference type="AlphaFoldDB" id="A0A6J4SLU2"/>
<dbReference type="PROSITE" id="PS50887">
    <property type="entry name" value="GGDEF"/>
    <property type="match status" value="1"/>
</dbReference>
<protein>
    <submittedName>
        <fullName evidence="3">Diguanylate cyclase/phosphodiesterase (GGDEF &amp; EAL domains) with PAS/PAC sensor(S)</fullName>
    </submittedName>
</protein>
<sequence length="324" mass="34944">MAGLLFLVGSLATIPVHQLWDPGVPDRAYAITALGIVSGLICALIPWDRLGEYPFRAIPAIASIEVGITMWGVETQSEAFVWFLVFVVVWTAYALDERRAISVNIVLAVLVAWYPVTLATPDDRINETAETLIAVPILLVAAAVVVFLRERLLTAAAALGAQARSDALTGVGNYRLLEERLEYELLRHRRSARPLAVLVLDLDGFKQVNDTLGHPVGDQLLRQVADALQRAVRDQDTVVRQGGDEFCVLAPETDAEEAAALVERIRGALGEVIANGLPLSASLGFATFPADATSAELLLAQADHEQRLDKAASRGSRGGLRAVR</sequence>
<dbReference type="GO" id="GO:1902201">
    <property type="term" value="P:negative regulation of bacterial-type flagellum-dependent cell motility"/>
    <property type="evidence" value="ECO:0007669"/>
    <property type="project" value="TreeGrafter"/>
</dbReference>
<dbReference type="Pfam" id="PF00990">
    <property type="entry name" value="GGDEF"/>
    <property type="match status" value="1"/>
</dbReference>
<evidence type="ECO:0000259" key="2">
    <source>
        <dbReference type="PROSITE" id="PS50887"/>
    </source>
</evidence>
<feature type="transmembrane region" description="Helical" evidence="1">
    <location>
        <begin position="131"/>
        <end position="148"/>
    </location>
</feature>
<accession>A0A6J4SLU2</accession>
<dbReference type="InterPro" id="IPR000160">
    <property type="entry name" value="GGDEF_dom"/>
</dbReference>
<feature type="transmembrane region" description="Helical" evidence="1">
    <location>
        <begin position="54"/>
        <end position="73"/>
    </location>
</feature>
<dbReference type="InterPro" id="IPR043128">
    <property type="entry name" value="Rev_trsase/Diguanyl_cyclase"/>
</dbReference>
<gene>
    <name evidence="3" type="ORF">AVDCRST_MAG85-1854</name>
</gene>
<feature type="transmembrane region" description="Helical" evidence="1">
    <location>
        <begin position="79"/>
        <end position="95"/>
    </location>
</feature>
<evidence type="ECO:0000313" key="3">
    <source>
        <dbReference type="EMBL" id="CAA9502573.1"/>
    </source>
</evidence>
<dbReference type="SUPFAM" id="SSF55073">
    <property type="entry name" value="Nucleotide cyclase"/>
    <property type="match status" value="1"/>
</dbReference>
<dbReference type="GO" id="GO:0052621">
    <property type="term" value="F:diguanylate cyclase activity"/>
    <property type="evidence" value="ECO:0007669"/>
    <property type="project" value="TreeGrafter"/>
</dbReference>
<dbReference type="PANTHER" id="PTHR45138">
    <property type="entry name" value="REGULATORY COMPONENTS OF SENSORY TRANSDUCTION SYSTEM"/>
    <property type="match status" value="1"/>
</dbReference>
<dbReference type="InterPro" id="IPR050469">
    <property type="entry name" value="Diguanylate_Cyclase"/>
</dbReference>
<dbReference type="GO" id="GO:0005886">
    <property type="term" value="C:plasma membrane"/>
    <property type="evidence" value="ECO:0007669"/>
    <property type="project" value="TreeGrafter"/>
</dbReference>
<name>A0A6J4SLU2_9ACTN</name>
<keyword evidence="1" id="KW-0472">Membrane</keyword>
<dbReference type="GO" id="GO:0043709">
    <property type="term" value="P:cell adhesion involved in single-species biofilm formation"/>
    <property type="evidence" value="ECO:0007669"/>
    <property type="project" value="TreeGrafter"/>
</dbReference>
<dbReference type="Gene3D" id="3.30.70.270">
    <property type="match status" value="1"/>
</dbReference>
<dbReference type="PANTHER" id="PTHR45138:SF9">
    <property type="entry name" value="DIGUANYLATE CYCLASE DGCM-RELATED"/>
    <property type="match status" value="1"/>
</dbReference>
<proteinExistence type="predicted"/>
<evidence type="ECO:0000256" key="1">
    <source>
        <dbReference type="SAM" id="Phobius"/>
    </source>
</evidence>